<evidence type="ECO:0000259" key="13">
    <source>
        <dbReference type="PROSITE" id="PS51746"/>
    </source>
</evidence>
<keyword evidence="6 12" id="KW-0378">Hydrolase</keyword>
<dbReference type="InterPro" id="IPR015655">
    <property type="entry name" value="PP2C"/>
</dbReference>
<gene>
    <name evidence="14" type="ORF">LUZ63_008520</name>
</gene>
<keyword evidence="8 12" id="KW-0904">Protein phosphatase</keyword>
<evidence type="ECO:0000313" key="14">
    <source>
        <dbReference type="EMBL" id="KAJ1700008.1"/>
    </source>
</evidence>
<evidence type="ECO:0000256" key="6">
    <source>
        <dbReference type="ARBA" id="ARBA00022801"/>
    </source>
</evidence>
<dbReference type="InterPro" id="IPR036457">
    <property type="entry name" value="PPM-type-like_dom_sf"/>
</dbReference>
<comment type="catalytic activity">
    <reaction evidence="11">
        <text>O-phospho-L-threonyl-[protein] + H2O = L-threonyl-[protein] + phosphate</text>
        <dbReference type="Rhea" id="RHEA:47004"/>
        <dbReference type="Rhea" id="RHEA-COMP:11060"/>
        <dbReference type="Rhea" id="RHEA-COMP:11605"/>
        <dbReference type="ChEBI" id="CHEBI:15377"/>
        <dbReference type="ChEBI" id="CHEBI:30013"/>
        <dbReference type="ChEBI" id="CHEBI:43474"/>
        <dbReference type="ChEBI" id="CHEBI:61977"/>
        <dbReference type="EC" id="3.1.3.16"/>
    </reaction>
</comment>
<name>A0A9Q0CU19_9POAL</name>
<keyword evidence="7" id="KW-0460">Magnesium</keyword>
<organism evidence="14 15">
    <name type="scientific">Rhynchospora breviuscula</name>
    <dbReference type="NCBI Taxonomy" id="2022672"/>
    <lineage>
        <taxon>Eukaryota</taxon>
        <taxon>Viridiplantae</taxon>
        <taxon>Streptophyta</taxon>
        <taxon>Embryophyta</taxon>
        <taxon>Tracheophyta</taxon>
        <taxon>Spermatophyta</taxon>
        <taxon>Magnoliopsida</taxon>
        <taxon>Liliopsida</taxon>
        <taxon>Poales</taxon>
        <taxon>Cyperaceae</taxon>
        <taxon>Cyperoideae</taxon>
        <taxon>Rhynchosporeae</taxon>
        <taxon>Rhynchospora</taxon>
    </lineage>
</organism>
<dbReference type="GO" id="GO:0004722">
    <property type="term" value="F:protein serine/threonine phosphatase activity"/>
    <property type="evidence" value="ECO:0007669"/>
    <property type="project" value="UniProtKB-EC"/>
</dbReference>
<dbReference type="EMBL" id="JAMQYH010000002">
    <property type="protein sequence ID" value="KAJ1700008.1"/>
    <property type="molecule type" value="Genomic_DNA"/>
</dbReference>
<dbReference type="InterPro" id="IPR000222">
    <property type="entry name" value="PP2C_BS"/>
</dbReference>
<sequence>MGGCNSGMKNRFPFNRVKDIHGDGISPHGKYSYGYASSQGRREHMEDVFEARTGTVSGQLVGFFSVYDGHGGKRAAEYLKDHLYNIIVGHPSFFPDTRTALEEAYNKMDEELLSTNIVQDGSTASTVVIFQNRFFVAHIGDSRVVTSHRNKPGGSIAKALTRDHRPDLTEERQRIEAAGGQVTFKGTWRINDKIAISRSFGDRHLKQFVIPDPDIVEEAIDESIEFIIIASDGLWDTLSNQEAVEIVKSKEDDMKEAALLLVKHAFDYGSYDNITCVVVRFYH</sequence>
<evidence type="ECO:0000313" key="15">
    <source>
        <dbReference type="Proteomes" id="UP001151287"/>
    </source>
</evidence>
<protein>
    <recommendedName>
        <fullName evidence="4">protein-serine/threonine phosphatase</fullName>
        <ecNumber evidence="4">3.1.3.16</ecNumber>
    </recommendedName>
</protein>
<dbReference type="SMART" id="SM00332">
    <property type="entry name" value="PP2Cc"/>
    <property type="match status" value="1"/>
</dbReference>
<feature type="domain" description="PPM-type phosphatase" evidence="13">
    <location>
        <begin position="32"/>
        <end position="281"/>
    </location>
</feature>
<keyword evidence="5" id="KW-0479">Metal-binding</keyword>
<dbReference type="CDD" id="cd00143">
    <property type="entry name" value="PP2Cc"/>
    <property type="match status" value="1"/>
</dbReference>
<proteinExistence type="inferred from homology"/>
<evidence type="ECO:0000256" key="2">
    <source>
        <dbReference type="ARBA" id="ARBA00001946"/>
    </source>
</evidence>
<dbReference type="Gene3D" id="3.60.40.10">
    <property type="entry name" value="PPM-type phosphatase domain"/>
    <property type="match status" value="1"/>
</dbReference>
<keyword evidence="15" id="KW-1185">Reference proteome</keyword>
<keyword evidence="9" id="KW-0464">Manganese</keyword>
<dbReference type="PANTHER" id="PTHR47992">
    <property type="entry name" value="PROTEIN PHOSPHATASE"/>
    <property type="match status" value="1"/>
</dbReference>
<dbReference type="PROSITE" id="PS51746">
    <property type="entry name" value="PPM_2"/>
    <property type="match status" value="1"/>
</dbReference>
<comment type="catalytic activity">
    <reaction evidence="10">
        <text>O-phospho-L-seryl-[protein] + H2O = L-seryl-[protein] + phosphate</text>
        <dbReference type="Rhea" id="RHEA:20629"/>
        <dbReference type="Rhea" id="RHEA-COMP:9863"/>
        <dbReference type="Rhea" id="RHEA-COMP:11604"/>
        <dbReference type="ChEBI" id="CHEBI:15377"/>
        <dbReference type="ChEBI" id="CHEBI:29999"/>
        <dbReference type="ChEBI" id="CHEBI:43474"/>
        <dbReference type="ChEBI" id="CHEBI:83421"/>
        <dbReference type="EC" id="3.1.3.16"/>
    </reaction>
</comment>
<evidence type="ECO:0000256" key="8">
    <source>
        <dbReference type="ARBA" id="ARBA00022912"/>
    </source>
</evidence>
<comment type="cofactor">
    <cofactor evidence="1">
        <name>Mn(2+)</name>
        <dbReference type="ChEBI" id="CHEBI:29035"/>
    </cofactor>
</comment>
<evidence type="ECO:0000256" key="7">
    <source>
        <dbReference type="ARBA" id="ARBA00022842"/>
    </source>
</evidence>
<dbReference type="PROSITE" id="PS01032">
    <property type="entry name" value="PPM_1"/>
    <property type="match status" value="1"/>
</dbReference>
<comment type="similarity">
    <text evidence="3 12">Belongs to the PP2C family.</text>
</comment>
<evidence type="ECO:0000256" key="4">
    <source>
        <dbReference type="ARBA" id="ARBA00013081"/>
    </source>
</evidence>
<reference evidence="14" key="1">
    <citation type="journal article" date="2022" name="Cell">
        <title>Repeat-based holocentromeres influence genome architecture and karyotype evolution.</title>
        <authorList>
            <person name="Hofstatter P.G."/>
            <person name="Thangavel G."/>
            <person name="Lux T."/>
            <person name="Neumann P."/>
            <person name="Vondrak T."/>
            <person name="Novak P."/>
            <person name="Zhang M."/>
            <person name="Costa L."/>
            <person name="Castellani M."/>
            <person name="Scott A."/>
            <person name="Toegelov H."/>
            <person name="Fuchs J."/>
            <person name="Mata-Sucre Y."/>
            <person name="Dias Y."/>
            <person name="Vanzela A.L.L."/>
            <person name="Huettel B."/>
            <person name="Almeida C.C.S."/>
            <person name="Simkova H."/>
            <person name="Souza G."/>
            <person name="Pedrosa-Harand A."/>
            <person name="Macas J."/>
            <person name="Mayer K.F.X."/>
            <person name="Houben A."/>
            <person name="Marques A."/>
        </authorList>
    </citation>
    <scope>NUCLEOTIDE SEQUENCE</scope>
    <source>
        <strain evidence="14">RhyBre1mFocal</strain>
    </source>
</reference>
<dbReference type="GO" id="GO:0046872">
    <property type="term" value="F:metal ion binding"/>
    <property type="evidence" value="ECO:0007669"/>
    <property type="project" value="UniProtKB-KW"/>
</dbReference>
<comment type="cofactor">
    <cofactor evidence="2">
        <name>Mg(2+)</name>
        <dbReference type="ChEBI" id="CHEBI:18420"/>
    </cofactor>
</comment>
<dbReference type="Pfam" id="PF00481">
    <property type="entry name" value="PP2C"/>
    <property type="match status" value="1"/>
</dbReference>
<dbReference type="InterPro" id="IPR001932">
    <property type="entry name" value="PPM-type_phosphatase-like_dom"/>
</dbReference>
<dbReference type="SUPFAM" id="SSF81606">
    <property type="entry name" value="PP2C-like"/>
    <property type="match status" value="1"/>
</dbReference>
<dbReference type="Proteomes" id="UP001151287">
    <property type="component" value="Unassembled WGS sequence"/>
</dbReference>
<accession>A0A9Q0CU19</accession>
<evidence type="ECO:0000256" key="10">
    <source>
        <dbReference type="ARBA" id="ARBA00047761"/>
    </source>
</evidence>
<dbReference type="EC" id="3.1.3.16" evidence="4"/>
<evidence type="ECO:0000256" key="1">
    <source>
        <dbReference type="ARBA" id="ARBA00001936"/>
    </source>
</evidence>
<dbReference type="AlphaFoldDB" id="A0A9Q0CU19"/>
<evidence type="ECO:0000256" key="3">
    <source>
        <dbReference type="ARBA" id="ARBA00006702"/>
    </source>
</evidence>
<dbReference type="OrthoDB" id="343114at2759"/>
<evidence type="ECO:0000256" key="5">
    <source>
        <dbReference type="ARBA" id="ARBA00022723"/>
    </source>
</evidence>
<evidence type="ECO:0000256" key="12">
    <source>
        <dbReference type="RuleBase" id="RU003465"/>
    </source>
</evidence>
<comment type="caution">
    <text evidence="14">The sequence shown here is derived from an EMBL/GenBank/DDBJ whole genome shotgun (WGS) entry which is preliminary data.</text>
</comment>
<evidence type="ECO:0000256" key="11">
    <source>
        <dbReference type="ARBA" id="ARBA00048336"/>
    </source>
</evidence>
<evidence type="ECO:0000256" key="9">
    <source>
        <dbReference type="ARBA" id="ARBA00023211"/>
    </source>
</evidence>